<sequence length="393" mass="42233">MRQILAVTAGLAVLAASACSAPAPPRSDAPPVTPAGPATLPAPTGPHPVGTIALYLKDISRPDPWNLDADARELKVTLWYPTEQRDGQHAPYMTPKESELLLKGTGIASAPYDTLSKTRTNAILNAEPAGKKLPLVVVSPGFTKPMSTLTSLAEDLASRGYVVAGIDHTYESYATTFPDGRVAECLACDSDTDPGFGTGTVQGRVADVSFVLDQLPSKWDDSSLIDRSRIAMAGQSLGGATALAAMVKEPRIRAGIDMDGTTYARIPKSGLSRPFLFMGTKQHVPSGPDNSWDRDWNLLTGWKRWIVLTGTEHTSFTDSPLLADALAIKPLPGTLPAARAAELTRTYVAAFLDRHLKSQPQSLMEGPSSRYPEVKFCTSPPEPRWRARRHKPA</sequence>
<dbReference type="Proteomes" id="UP000824681">
    <property type="component" value="Chromosome"/>
</dbReference>
<evidence type="ECO:0000256" key="2">
    <source>
        <dbReference type="ARBA" id="ARBA00022963"/>
    </source>
</evidence>
<name>A0ABX8U2U2_9ACTN</name>
<reference evidence="6 7" key="1">
    <citation type="journal article" date="2021" name="ACS Chem. Biol.">
        <title>Genomic-Led Discovery of a Novel Glycopeptide Antibiotic by Nonomuraea coxensis DSM 45129.</title>
        <authorList>
            <person name="Yushchuk O."/>
            <person name="Vior N.M."/>
            <person name="Andreo-Vidal A."/>
            <person name="Berini F."/>
            <person name="Ruckert C."/>
            <person name="Busche T."/>
            <person name="Binda E."/>
            <person name="Kalinowski J."/>
            <person name="Truman A.W."/>
            <person name="Marinelli F."/>
        </authorList>
    </citation>
    <scope>NUCLEOTIDE SEQUENCE [LARGE SCALE GENOMIC DNA]</scope>
    <source>
        <strain evidence="6 7">DSM 45129</strain>
    </source>
</reference>
<keyword evidence="3" id="KW-0443">Lipid metabolism</keyword>
<keyword evidence="5" id="KW-0732">Signal</keyword>
<dbReference type="PANTHER" id="PTHR10272:SF0">
    <property type="entry name" value="PLATELET-ACTIVATING FACTOR ACETYLHYDROLASE"/>
    <property type="match status" value="1"/>
</dbReference>
<feature type="region of interest" description="Disordered" evidence="4">
    <location>
        <begin position="361"/>
        <end position="393"/>
    </location>
</feature>
<dbReference type="Gene3D" id="3.40.50.1820">
    <property type="entry name" value="alpha/beta hydrolase"/>
    <property type="match status" value="1"/>
</dbReference>
<dbReference type="EMBL" id="CP068985">
    <property type="protein sequence ID" value="QYC42062.1"/>
    <property type="molecule type" value="Genomic_DNA"/>
</dbReference>
<organism evidence="6 7">
    <name type="scientific">Nonomuraea coxensis DSM 45129</name>
    <dbReference type="NCBI Taxonomy" id="1122611"/>
    <lineage>
        <taxon>Bacteria</taxon>
        <taxon>Bacillati</taxon>
        <taxon>Actinomycetota</taxon>
        <taxon>Actinomycetes</taxon>
        <taxon>Streptosporangiales</taxon>
        <taxon>Streptosporangiaceae</taxon>
        <taxon>Nonomuraea</taxon>
    </lineage>
</organism>
<feature type="chain" id="PRO_5046013072" evidence="5">
    <location>
        <begin position="21"/>
        <end position="393"/>
    </location>
</feature>
<feature type="region of interest" description="Disordered" evidence="4">
    <location>
        <begin position="20"/>
        <end position="45"/>
    </location>
</feature>
<gene>
    <name evidence="6" type="ORF">Nocox_22290</name>
</gene>
<keyword evidence="1" id="KW-0378">Hydrolase</keyword>
<dbReference type="PANTHER" id="PTHR10272">
    <property type="entry name" value="PLATELET-ACTIVATING FACTOR ACETYLHYDROLASE"/>
    <property type="match status" value="1"/>
</dbReference>
<evidence type="ECO:0000256" key="5">
    <source>
        <dbReference type="SAM" id="SignalP"/>
    </source>
</evidence>
<dbReference type="InterPro" id="IPR029058">
    <property type="entry name" value="AB_hydrolase_fold"/>
</dbReference>
<dbReference type="Pfam" id="PF03403">
    <property type="entry name" value="PAF-AH_p_II"/>
    <property type="match status" value="2"/>
</dbReference>
<dbReference type="PROSITE" id="PS51257">
    <property type="entry name" value="PROKAR_LIPOPROTEIN"/>
    <property type="match status" value="1"/>
</dbReference>
<proteinExistence type="predicted"/>
<protein>
    <submittedName>
        <fullName evidence="6">Esterase</fullName>
    </submittedName>
</protein>
<evidence type="ECO:0000256" key="3">
    <source>
        <dbReference type="ARBA" id="ARBA00023098"/>
    </source>
</evidence>
<evidence type="ECO:0000256" key="1">
    <source>
        <dbReference type="ARBA" id="ARBA00022801"/>
    </source>
</evidence>
<dbReference type="RefSeq" id="WP_020545852.1">
    <property type="nucleotide sequence ID" value="NZ_CP068985.1"/>
</dbReference>
<accession>A0ABX8U2U2</accession>
<evidence type="ECO:0000313" key="6">
    <source>
        <dbReference type="EMBL" id="QYC42062.1"/>
    </source>
</evidence>
<keyword evidence="7" id="KW-1185">Reference proteome</keyword>
<dbReference type="SUPFAM" id="SSF53474">
    <property type="entry name" value="alpha/beta-Hydrolases"/>
    <property type="match status" value="1"/>
</dbReference>
<evidence type="ECO:0000256" key="4">
    <source>
        <dbReference type="SAM" id="MobiDB-lite"/>
    </source>
</evidence>
<feature type="signal peptide" evidence="5">
    <location>
        <begin position="1"/>
        <end position="20"/>
    </location>
</feature>
<feature type="compositionally biased region" description="Pro residues" evidence="4">
    <location>
        <begin position="22"/>
        <end position="34"/>
    </location>
</feature>
<evidence type="ECO:0000313" key="7">
    <source>
        <dbReference type="Proteomes" id="UP000824681"/>
    </source>
</evidence>
<keyword evidence="2" id="KW-0442">Lipid degradation</keyword>